<reference evidence="3 4" key="1">
    <citation type="submission" date="2018-06" db="EMBL/GenBank/DDBJ databases">
        <title>Genomic Encyclopedia of Type Strains, Phase III (KMG-III): the genomes of soil and plant-associated and newly described type strains.</title>
        <authorList>
            <person name="Whitman W."/>
        </authorList>
    </citation>
    <scope>NUCLEOTIDE SEQUENCE [LARGE SCALE GENOMIC DNA]</scope>
    <source>
        <strain evidence="3 4">CGMCC 1.8979</strain>
    </source>
</reference>
<dbReference type="OrthoDB" id="9771073at2"/>
<dbReference type="InterPro" id="IPR001509">
    <property type="entry name" value="Epimerase_deHydtase"/>
</dbReference>
<evidence type="ECO:0000259" key="2">
    <source>
        <dbReference type="Pfam" id="PF01370"/>
    </source>
</evidence>
<protein>
    <submittedName>
        <fullName evidence="3">UDP-glucose 4-epimerase</fullName>
    </submittedName>
</protein>
<evidence type="ECO:0000313" key="4">
    <source>
        <dbReference type="Proteomes" id="UP000248555"/>
    </source>
</evidence>
<dbReference type="Gene3D" id="3.40.50.720">
    <property type="entry name" value="NAD(P)-binding Rossmann-like Domain"/>
    <property type="match status" value="1"/>
</dbReference>
<comment type="caution">
    <text evidence="3">The sequence shown here is derived from an EMBL/GenBank/DDBJ whole genome shotgun (WGS) entry which is preliminary data.</text>
</comment>
<dbReference type="Pfam" id="PF01370">
    <property type="entry name" value="Epimerase"/>
    <property type="match status" value="1"/>
</dbReference>
<feature type="domain" description="NAD-dependent epimerase/dehydratase" evidence="2">
    <location>
        <begin position="4"/>
        <end position="236"/>
    </location>
</feature>
<sequence length="311" mass="34587">MEKVLVTGGAGFIGSHIVDKLLEEGYEVAVFDNLSTGKLENLREKTYTFYEGDISNKEQVYAAIADFQPHYIIHQAAQVSVAKSVENMEKDARINIMGSINVINAAKDYGVKKIVYASSAAVYGEPQYLPIDENHPINPKSPYGISKFTVELYLKATHELYGIDYTILRYANVYGPRQDAKGEGGVVAIFAEKIANGETPTIFGDGKQTRDFVYVTDVAAANVLAIQGGRNKIFNISTNTMTNINYLFNLINSTFHKEMAPIYEEGRKGDIKSSVLNNISSKEALNWEPQVSIEEGIDKIAEYYKMSKIYI</sequence>
<dbReference type="InterPro" id="IPR036291">
    <property type="entry name" value="NAD(P)-bd_dom_sf"/>
</dbReference>
<dbReference type="RefSeq" id="WP_111644708.1">
    <property type="nucleotide sequence ID" value="NZ_QLMH01000004.1"/>
</dbReference>
<evidence type="ECO:0000313" key="3">
    <source>
        <dbReference type="EMBL" id="RAK20400.1"/>
    </source>
</evidence>
<accession>A0A327YHD0</accession>
<dbReference type="SUPFAM" id="SSF51735">
    <property type="entry name" value="NAD(P)-binding Rossmann-fold domains"/>
    <property type="match status" value="1"/>
</dbReference>
<name>A0A327YHD0_9BACL</name>
<gene>
    <name evidence="3" type="ORF">B0I26_10451</name>
</gene>
<comment type="similarity">
    <text evidence="1">Belongs to the NAD(P)-dependent epimerase/dehydratase family.</text>
</comment>
<organism evidence="3 4">
    <name type="scientific">Paranoxybacillus vitaminiphilus</name>
    <dbReference type="NCBI Taxonomy" id="581036"/>
    <lineage>
        <taxon>Bacteria</taxon>
        <taxon>Bacillati</taxon>
        <taxon>Bacillota</taxon>
        <taxon>Bacilli</taxon>
        <taxon>Bacillales</taxon>
        <taxon>Anoxybacillaceae</taxon>
        <taxon>Paranoxybacillus</taxon>
    </lineage>
</organism>
<dbReference type="EMBL" id="QLMH01000004">
    <property type="protein sequence ID" value="RAK20400.1"/>
    <property type="molecule type" value="Genomic_DNA"/>
</dbReference>
<dbReference type="AlphaFoldDB" id="A0A327YHD0"/>
<evidence type="ECO:0000256" key="1">
    <source>
        <dbReference type="ARBA" id="ARBA00007637"/>
    </source>
</evidence>
<keyword evidence="4" id="KW-1185">Reference proteome</keyword>
<dbReference type="PANTHER" id="PTHR43000">
    <property type="entry name" value="DTDP-D-GLUCOSE 4,6-DEHYDRATASE-RELATED"/>
    <property type="match status" value="1"/>
</dbReference>
<dbReference type="Proteomes" id="UP000248555">
    <property type="component" value="Unassembled WGS sequence"/>
</dbReference>
<proteinExistence type="inferred from homology"/>